<accession>A0A511Z2V1</accession>
<dbReference type="AlphaFoldDB" id="A0A511Z2V1"/>
<dbReference type="SUPFAM" id="SSF88713">
    <property type="entry name" value="Glycoside hydrolase/deacetylase"/>
    <property type="match status" value="1"/>
</dbReference>
<dbReference type="PANTHER" id="PTHR10587">
    <property type="entry name" value="GLYCOSYL TRANSFERASE-RELATED"/>
    <property type="match status" value="1"/>
</dbReference>
<protein>
    <recommendedName>
        <fullName evidence="1">NodB homology domain-containing protein</fullName>
    </recommendedName>
</protein>
<dbReference type="PROSITE" id="PS51677">
    <property type="entry name" value="NODB"/>
    <property type="match status" value="1"/>
</dbReference>
<sequence length="375" mass="42637">MRKWALVCSLAIIWILFIGIDKVEASETGKRYVGLHDRILPLEDIRVIDGDTKVPLMDIAKFLYLPVDVKNGKTTIRKSGKEIVFDSTTGVTTLDGAVQKWEPLAMIDDQVFISVKYIAREIGFQIEYFQKYHTIRIYRNDFNRISHPAFEEVIQLHIDEQPPSQTSKANVYLTFDDGPNQSTLKNLTTLEKYEVPATFFFLGNQMKNNESIVKTVSESGHYIGSHSMTHDRAFVYGSTESFIAEMAGGAEMIKEITGKSADLVRVPYGSVPHVTQGMQKSLILHGFKMWDWDVDSNDWRYSDKQAGQIIKNVQDGVTKAAKSGDNNIIVLLHDRSQTTIALPTIIEWLQKEGYNLKTYEPNEHIVQNFLHEQAL</sequence>
<reference evidence="2 3" key="1">
    <citation type="submission" date="2019-07" db="EMBL/GenBank/DDBJ databases">
        <title>Whole genome shotgun sequence of Sporosarcina luteola NBRC 105378.</title>
        <authorList>
            <person name="Hosoyama A."/>
            <person name="Uohara A."/>
            <person name="Ohji S."/>
            <person name="Ichikawa N."/>
        </authorList>
    </citation>
    <scope>NUCLEOTIDE SEQUENCE [LARGE SCALE GENOMIC DNA]</scope>
    <source>
        <strain evidence="2 3">NBRC 105378</strain>
    </source>
</reference>
<dbReference type="Gene3D" id="3.20.20.370">
    <property type="entry name" value="Glycoside hydrolase/deacetylase"/>
    <property type="match status" value="1"/>
</dbReference>
<proteinExistence type="predicted"/>
<evidence type="ECO:0000313" key="2">
    <source>
        <dbReference type="EMBL" id="GEN81769.1"/>
    </source>
</evidence>
<dbReference type="CDD" id="cd10944">
    <property type="entry name" value="CE4_SmPgdA_like"/>
    <property type="match status" value="1"/>
</dbReference>
<dbReference type="PANTHER" id="PTHR10587:SF125">
    <property type="entry name" value="POLYSACCHARIDE DEACETYLASE YHEN-RELATED"/>
    <property type="match status" value="1"/>
</dbReference>
<dbReference type="InterPro" id="IPR050248">
    <property type="entry name" value="Polysacc_deacetylase_ArnD"/>
</dbReference>
<dbReference type="InterPro" id="IPR002509">
    <property type="entry name" value="NODB_dom"/>
</dbReference>
<dbReference type="GO" id="GO:0005975">
    <property type="term" value="P:carbohydrate metabolic process"/>
    <property type="evidence" value="ECO:0007669"/>
    <property type="project" value="InterPro"/>
</dbReference>
<keyword evidence="3" id="KW-1185">Reference proteome</keyword>
<dbReference type="RefSeq" id="WP_147054159.1">
    <property type="nucleotide sequence ID" value="NZ_BJYL01000002.1"/>
</dbReference>
<gene>
    <name evidence="2" type="ORF">SLU01_00810</name>
</gene>
<name>A0A511Z2V1_9BACL</name>
<dbReference type="Proteomes" id="UP000321901">
    <property type="component" value="Unassembled WGS sequence"/>
</dbReference>
<evidence type="ECO:0000313" key="3">
    <source>
        <dbReference type="Proteomes" id="UP000321901"/>
    </source>
</evidence>
<feature type="domain" description="NodB homology" evidence="1">
    <location>
        <begin position="169"/>
        <end position="357"/>
    </location>
</feature>
<organism evidence="2 3">
    <name type="scientific">Sporosarcina luteola</name>
    <dbReference type="NCBI Taxonomy" id="582850"/>
    <lineage>
        <taxon>Bacteria</taxon>
        <taxon>Bacillati</taxon>
        <taxon>Bacillota</taxon>
        <taxon>Bacilli</taxon>
        <taxon>Bacillales</taxon>
        <taxon>Caryophanaceae</taxon>
        <taxon>Sporosarcina</taxon>
    </lineage>
</organism>
<dbReference type="OrthoDB" id="258610at2"/>
<dbReference type="EMBL" id="BJYL01000002">
    <property type="protein sequence ID" value="GEN81769.1"/>
    <property type="molecule type" value="Genomic_DNA"/>
</dbReference>
<dbReference type="GO" id="GO:0016810">
    <property type="term" value="F:hydrolase activity, acting on carbon-nitrogen (but not peptide) bonds"/>
    <property type="evidence" value="ECO:0007669"/>
    <property type="project" value="InterPro"/>
</dbReference>
<comment type="caution">
    <text evidence="2">The sequence shown here is derived from an EMBL/GenBank/DDBJ whole genome shotgun (WGS) entry which is preliminary data.</text>
</comment>
<evidence type="ECO:0000259" key="1">
    <source>
        <dbReference type="PROSITE" id="PS51677"/>
    </source>
</evidence>
<dbReference type="InterPro" id="IPR011330">
    <property type="entry name" value="Glyco_hydro/deAcase_b/a-brl"/>
</dbReference>
<dbReference type="Pfam" id="PF01522">
    <property type="entry name" value="Polysacc_deac_1"/>
    <property type="match status" value="1"/>
</dbReference>